<evidence type="ECO:0000313" key="8">
    <source>
        <dbReference type="EMBL" id="TNC71363.1"/>
    </source>
</evidence>
<dbReference type="CDD" id="cd06261">
    <property type="entry name" value="TM_PBP2"/>
    <property type="match status" value="1"/>
</dbReference>
<comment type="similarity">
    <text evidence="6">Belongs to the binding-protein-dependent transport system permease family.</text>
</comment>
<dbReference type="InterPro" id="IPR000515">
    <property type="entry name" value="MetI-like"/>
</dbReference>
<evidence type="ECO:0000256" key="2">
    <source>
        <dbReference type="ARBA" id="ARBA00022448"/>
    </source>
</evidence>
<name>A0A5C4N9T2_9RHOB</name>
<feature type="domain" description="ABC transmembrane type-1" evidence="7">
    <location>
        <begin position="226"/>
        <end position="410"/>
    </location>
</feature>
<keyword evidence="2 6" id="KW-0813">Transport</keyword>
<evidence type="ECO:0000256" key="1">
    <source>
        <dbReference type="ARBA" id="ARBA00004651"/>
    </source>
</evidence>
<keyword evidence="5 6" id="KW-0472">Membrane</keyword>
<organism evidence="8 9">
    <name type="scientific">Rubellimicrobium roseum</name>
    <dbReference type="NCBI Taxonomy" id="687525"/>
    <lineage>
        <taxon>Bacteria</taxon>
        <taxon>Pseudomonadati</taxon>
        <taxon>Pseudomonadota</taxon>
        <taxon>Alphaproteobacteria</taxon>
        <taxon>Rhodobacterales</taxon>
        <taxon>Roseobacteraceae</taxon>
        <taxon>Rubellimicrobium</taxon>
    </lineage>
</organism>
<sequence length="423" mass="46043">MRRRRLVALSLPVLLLAYLAYVVVAFDVAGLAQRARLDNAAILLADSWSHRTHVTRDNRSGEVRVAIDGDRRGTYAPERWPGWVRAGDGATVVDLPDGHSVTFAADGAVTYAQPGESPLTIRVVDGKVTSDLSGPVPDWVSASDTRVAVTTEAGRLAVTRNKAEVMRTLPGWAMFWFTLDSPYHGHLLPEILFGPRIDPERPNLSGAWEDFWGNPLWRHGDVAWALGETMLMAFLGTVGAAALALPLAFLAARNVTPVRALRFGVRRVFDFVRGVDALIWTIALSRAFGPGPLTGTLAIVLTDMGTFGKLFSEAVENMDGRQVEGVASTGASPLLRWRFGAIPQLVPILASQVLYMFESNVRSSTIIGAITGGGIGLLLTQAMQTGKDWEDVTYYVVLILLMVFALDAVSGRVRRRIIRGREV</sequence>
<dbReference type="Pfam" id="PF00528">
    <property type="entry name" value="BPD_transp_1"/>
    <property type="match status" value="1"/>
</dbReference>
<feature type="transmembrane region" description="Helical" evidence="6">
    <location>
        <begin position="230"/>
        <end position="252"/>
    </location>
</feature>
<protein>
    <submittedName>
        <fullName evidence="8">Phosphonate ABC transporter, permease protein PhnE</fullName>
    </submittedName>
</protein>
<comment type="subcellular location">
    <subcellularLocation>
        <location evidence="1 6">Cell membrane</location>
        <topology evidence="1 6">Multi-pass membrane protein</topology>
    </subcellularLocation>
</comment>
<evidence type="ECO:0000259" key="7">
    <source>
        <dbReference type="PROSITE" id="PS50928"/>
    </source>
</evidence>
<dbReference type="RefSeq" id="WP_139081977.1">
    <property type="nucleotide sequence ID" value="NZ_VDFV01000015.1"/>
</dbReference>
<dbReference type="Gene3D" id="1.10.3720.10">
    <property type="entry name" value="MetI-like"/>
    <property type="match status" value="1"/>
</dbReference>
<evidence type="ECO:0000256" key="6">
    <source>
        <dbReference type="RuleBase" id="RU363032"/>
    </source>
</evidence>
<comment type="caution">
    <text evidence="8">The sequence shown here is derived from an EMBL/GenBank/DDBJ whole genome shotgun (WGS) entry which is preliminary data.</text>
</comment>
<feature type="transmembrane region" description="Helical" evidence="6">
    <location>
        <begin position="361"/>
        <end position="380"/>
    </location>
</feature>
<dbReference type="PROSITE" id="PS50928">
    <property type="entry name" value="ABC_TM1"/>
    <property type="match status" value="1"/>
</dbReference>
<dbReference type="InterPro" id="IPR035906">
    <property type="entry name" value="MetI-like_sf"/>
</dbReference>
<dbReference type="AlphaFoldDB" id="A0A5C4N9T2"/>
<dbReference type="NCBIfam" id="TIGR01097">
    <property type="entry name" value="PhnE"/>
    <property type="match status" value="1"/>
</dbReference>
<evidence type="ECO:0000256" key="5">
    <source>
        <dbReference type="ARBA" id="ARBA00023136"/>
    </source>
</evidence>
<keyword evidence="9" id="KW-1185">Reference proteome</keyword>
<dbReference type="EMBL" id="VDFV01000015">
    <property type="protein sequence ID" value="TNC71363.1"/>
    <property type="molecule type" value="Genomic_DNA"/>
</dbReference>
<evidence type="ECO:0000256" key="4">
    <source>
        <dbReference type="ARBA" id="ARBA00022989"/>
    </source>
</evidence>
<dbReference type="PANTHER" id="PTHR30043:SF9">
    <property type="entry name" value="PHOSPHONATES TRANSPORT SYSTEM PERMEASE PROTEIN"/>
    <property type="match status" value="1"/>
</dbReference>
<dbReference type="InterPro" id="IPR005769">
    <property type="entry name" value="PhnE/PtxC"/>
</dbReference>
<dbReference type="PANTHER" id="PTHR30043">
    <property type="entry name" value="PHOSPHONATES TRANSPORT SYSTEM PERMEASE PROTEIN"/>
    <property type="match status" value="1"/>
</dbReference>
<gene>
    <name evidence="8" type="primary">phnE</name>
    <name evidence="8" type="ORF">FHG71_12070</name>
</gene>
<keyword evidence="3 6" id="KW-0812">Transmembrane</keyword>
<dbReference type="SUPFAM" id="SSF161098">
    <property type="entry name" value="MetI-like"/>
    <property type="match status" value="1"/>
</dbReference>
<proteinExistence type="inferred from homology"/>
<evidence type="ECO:0000256" key="3">
    <source>
        <dbReference type="ARBA" id="ARBA00022692"/>
    </source>
</evidence>
<dbReference type="OrthoDB" id="7820570at2"/>
<accession>A0A5C4N9T2</accession>
<dbReference type="GO" id="GO:0015416">
    <property type="term" value="F:ABC-type phosphonate transporter activity"/>
    <property type="evidence" value="ECO:0007669"/>
    <property type="project" value="InterPro"/>
</dbReference>
<feature type="transmembrane region" description="Helical" evidence="6">
    <location>
        <begin position="392"/>
        <end position="409"/>
    </location>
</feature>
<keyword evidence="4 6" id="KW-1133">Transmembrane helix</keyword>
<evidence type="ECO:0000313" key="9">
    <source>
        <dbReference type="Proteomes" id="UP000305709"/>
    </source>
</evidence>
<dbReference type="Proteomes" id="UP000305709">
    <property type="component" value="Unassembled WGS sequence"/>
</dbReference>
<reference evidence="8 9" key="1">
    <citation type="submission" date="2019-06" db="EMBL/GenBank/DDBJ databases">
        <authorList>
            <person name="Jiang L."/>
        </authorList>
    </citation>
    <scope>NUCLEOTIDE SEQUENCE [LARGE SCALE GENOMIC DNA]</scope>
    <source>
        <strain evidence="8 9">YIM 48858</strain>
    </source>
</reference>
<dbReference type="GO" id="GO:0005886">
    <property type="term" value="C:plasma membrane"/>
    <property type="evidence" value="ECO:0007669"/>
    <property type="project" value="UniProtKB-SubCell"/>
</dbReference>